<name>A0A8H7VK52_9FUNG</name>
<proteinExistence type="predicted"/>
<sequence length="368" mass="41399">GLHTDLSKATAVMDWPPLRSTKDVILSFLELKLNNNSQLSLTSLKNIKNSRTLTLKTKLTPQEKKELKSIFQTLDPNKFWYLEATIPEPGEKVKSIEERIIQFVLVFPVNILYSTSVSLTGLRGVFTKEERKEIENANCKLFRTLISSSNQQLSKLYKKKTVQEAYNFARRIGHDPEHDPLFSWLSSSLQNTALLFPYYINTLDYDVFSKEKSSSANAAATNQKRKLSAVEPVDNLKMGRRTNTNYIGGDGVELECLEVGKASDQTKEFMDGSIKMPIVMRDMLLKLAGKSPVLVNELHVLRYVIMGNTISSLGMDIPRSGYVTRSRCIKPVASPDSNESFVMHIGPLLELASIEKAIAEDTYSKFSS</sequence>
<reference evidence="1 2" key="1">
    <citation type="submission" date="2020-12" db="EMBL/GenBank/DDBJ databases">
        <title>Metabolic potential, ecology and presence of endohyphal bacteria is reflected in genomic diversity of Mucoromycotina.</title>
        <authorList>
            <person name="Muszewska A."/>
            <person name="Okrasinska A."/>
            <person name="Steczkiewicz K."/>
            <person name="Drgas O."/>
            <person name="Orlowska M."/>
            <person name="Perlinska-Lenart U."/>
            <person name="Aleksandrzak-Piekarczyk T."/>
            <person name="Szatraj K."/>
            <person name="Zielenkiewicz U."/>
            <person name="Pilsyk S."/>
            <person name="Malc E."/>
            <person name="Mieczkowski P."/>
            <person name="Kruszewska J.S."/>
            <person name="Biernat P."/>
            <person name="Pawlowska J."/>
        </authorList>
    </citation>
    <scope>NUCLEOTIDE SEQUENCE [LARGE SCALE GENOMIC DNA]</scope>
    <source>
        <strain evidence="1 2">CBS 142.35</strain>
    </source>
</reference>
<protein>
    <submittedName>
        <fullName evidence="1">Uncharacterized protein</fullName>
    </submittedName>
</protein>
<organism evidence="1 2">
    <name type="scientific">Circinella minor</name>
    <dbReference type="NCBI Taxonomy" id="1195481"/>
    <lineage>
        <taxon>Eukaryota</taxon>
        <taxon>Fungi</taxon>
        <taxon>Fungi incertae sedis</taxon>
        <taxon>Mucoromycota</taxon>
        <taxon>Mucoromycotina</taxon>
        <taxon>Mucoromycetes</taxon>
        <taxon>Mucorales</taxon>
        <taxon>Lichtheimiaceae</taxon>
        <taxon>Circinella</taxon>
    </lineage>
</organism>
<evidence type="ECO:0000313" key="2">
    <source>
        <dbReference type="Proteomes" id="UP000646827"/>
    </source>
</evidence>
<gene>
    <name evidence="1" type="ORF">INT45_012516</name>
</gene>
<comment type="caution">
    <text evidence="1">The sequence shown here is derived from an EMBL/GenBank/DDBJ whole genome shotgun (WGS) entry which is preliminary data.</text>
</comment>
<dbReference type="Proteomes" id="UP000646827">
    <property type="component" value="Unassembled WGS sequence"/>
</dbReference>
<keyword evidence="2" id="KW-1185">Reference proteome</keyword>
<dbReference type="AlphaFoldDB" id="A0A8H7VK52"/>
<evidence type="ECO:0000313" key="1">
    <source>
        <dbReference type="EMBL" id="KAG2221872.1"/>
    </source>
</evidence>
<feature type="non-terminal residue" evidence="1">
    <location>
        <position position="1"/>
    </location>
</feature>
<dbReference type="OrthoDB" id="2251053at2759"/>
<dbReference type="EMBL" id="JAEPRB010000097">
    <property type="protein sequence ID" value="KAG2221872.1"/>
    <property type="molecule type" value="Genomic_DNA"/>
</dbReference>
<accession>A0A8H7VK52</accession>